<evidence type="ECO:0000313" key="2">
    <source>
        <dbReference type="EMBL" id="XAI70623.1"/>
    </source>
</evidence>
<gene>
    <name evidence="2" type="ORF">Touem01_00094</name>
</gene>
<sequence>MSEDHPLGLVEQTNEQYHAGPGISKSKLDAIAISGLNYWDQYVNPNREPREEKHCFAVGDGTHKIILEPGTFEHTYAVGFDRSAHPDALDSADDMKQVLAKEMLVTSGTKAELSRRLIEEAGYPRNKIMMLLKQDHDARMAGKIAIPASDYKNMLGMLRSVERHHTAGGLLKGAATEQSFYWRDDEGVLRKCRTDAISANGIVIPDLKTTEDVSKSGFGRTIYQRRYHVQGAWYMDILRGLYGDDAPDVFAFVAAQKSRPHDVAVHYLTPEQIELGRRTYQRDLARLLWCEANDIWPGADGGQVIKAELPHYAYRDFDEVA</sequence>
<name>A0AAU6W2P2_9VIRU</name>
<keyword evidence="2" id="KW-0378">Hydrolase</keyword>
<keyword evidence="2" id="KW-0540">Nuclease</keyword>
<accession>A0AAU6W2P2</accession>
<organism evidence="2">
    <name type="scientific">Pseudomonas phage Touem01</name>
    <dbReference type="NCBI Taxonomy" id="3138548"/>
    <lineage>
        <taxon>Viruses</taxon>
    </lineage>
</organism>
<dbReference type="Gene3D" id="3.90.320.10">
    <property type="match status" value="1"/>
</dbReference>
<evidence type="ECO:0000259" key="1">
    <source>
        <dbReference type="Pfam" id="PF12684"/>
    </source>
</evidence>
<reference evidence="2" key="1">
    <citation type="journal article" date="2024" name="J. Gen. Virol.">
        <title>Novel phages of Pseudomonas syringae unveil numerous potential auxiliary metabolic genes.</title>
        <authorList>
            <person name="Feltin C."/>
            <person name="Garneau J.R."/>
            <person name="Morris C.E."/>
            <person name="Berard A."/>
            <person name="Torres-Barcelo C."/>
        </authorList>
    </citation>
    <scope>NUCLEOTIDE SEQUENCE</scope>
</reference>
<dbReference type="InterPro" id="IPR011604">
    <property type="entry name" value="PDDEXK-like_dom_sf"/>
</dbReference>
<protein>
    <submittedName>
        <fullName evidence="2">Exonuclease VIII</fullName>
    </submittedName>
</protein>
<dbReference type="Pfam" id="PF12684">
    <property type="entry name" value="DUF3799"/>
    <property type="match status" value="1"/>
</dbReference>
<dbReference type="InterPro" id="IPR024432">
    <property type="entry name" value="Put_RecE_PDDEXK-like_dom"/>
</dbReference>
<keyword evidence="2" id="KW-0269">Exonuclease</keyword>
<feature type="domain" description="Putative exodeoxyribonuclease 8 PDDEXK-like" evidence="1">
    <location>
        <begin position="51"/>
        <end position="299"/>
    </location>
</feature>
<dbReference type="EMBL" id="PP179325">
    <property type="protein sequence ID" value="XAI70623.1"/>
    <property type="molecule type" value="Genomic_DNA"/>
</dbReference>
<dbReference type="GO" id="GO:0004527">
    <property type="term" value="F:exonuclease activity"/>
    <property type="evidence" value="ECO:0007669"/>
    <property type="project" value="UniProtKB-KW"/>
</dbReference>
<proteinExistence type="predicted"/>